<comment type="caution">
    <text evidence="2">The sequence shown here is derived from an EMBL/GenBank/DDBJ whole genome shotgun (WGS) entry which is preliminary data.</text>
</comment>
<gene>
    <name evidence="2" type="ORF">B0H67DRAFT_645863</name>
</gene>
<evidence type="ECO:0000313" key="2">
    <source>
        <dbReference type="EMBL" id="KAK0716217.1"/>
    </source>
</evidence>
<name>A0AA40AI25_9PEZI</name>
<organism evidence="2 3">
    <name type="scientific">Lasiosphaeris hirsuta</name>
    <dbReference type="NCBI Taxonomy" id="260670"/>
    <lineage>
        <taxon>Eukaryota</taxon>
        <taxon>Fungi</taxon>
        <taxon>Dikarya</taxon>
        <taxon>Ascomycota</taxon>
        <taxon>Pezizomycotina</taxon>
        <taxon>Sordariomycetes</taxon>
        <taxon>Sordariomycetidae</taxon>
        <taxon>Sordariales</taxon>
        <taxon>Lasiosphaeriaceae</taxon>
        <taxon>Lasiosphaeris</taxon>
    </lineage>
</organism>
<protein>
    <recommendedName>
        <fullName evidence="4">Corticosteroid-binding protein</fullName>
    </recommendedName>
</protein>
<keyword evidence="1" id="KW-1133">Transmembrane helix</keyword>
<keyword evidence="1" id="KW-0472">Membrane</keyword>
<dbReference type="Proteomes" id="UP001172102">
    <property type="component" value="Unassembled WGS sequence"/>
</dbReference>
<feature type="transmembrane region" description="Helical" evidence="1">
    <location>
        <begin position="56"/>
        <end position="76"/>
    </location>
</feature>
<feature type="transmembrane region" description="Helical" evidence="1">
    <location>
        <begin position="212"/>
        <end position="229"/>
    </location>
</feature>
<accession>A0AA40AI25</accession>
<feature type="transmembrane region" description="Helical" evidence="1">
    <location>
        <begin position="315"/>
        <end position="338"/>
    </location>
</feature>
<dbReference type="AlphaFoldDB" id="A0AA40AI25"/>
<keyword evidence="3" id="KW-1185">Reference proteome</keyword>
<keyword evidence="1" id="KW-0812">Transmembrane</keyword>
<proteinExistence type="predicted"/>
<dbReference type="EMBL" id="JAUKUA010000004">
    <property type="protein sequence ID" value="KAK0716217.1"/>
    <property type="molecule type" value="Genomic_DNA"/>
</dbReference>
<feature type="transmembrane region" description="Helical" evidence="1">
    <location>
        <begin position="17"/>
        <end position="36"/>
    </location>
</feature>
<feature type="transmembrane region" description="Helical" evidence="1">
    <location>
        <begin position="88"/>
        <end position="105"/>
    </location>
</feature>
<feature type="transmembrane region" description="Helical" evidence="1">
    <location>
        <begin position="186"/>
        <end position="206"/>
    </location>
</feature>
<feature type="transmembrane region" description="Helical" evidence="1">
    <location>
        <begin position="287"/>
        <end position="308"/>
    </location>
</feature>
<evidence type="ECO:0000256" key="1">
    <source>
        <dbReference type="SAM" id="Phobius"/>
    </source>
</evidence>
<feature type="transmembrane region" description="Helical" evidence="1">
    <location>
        <begin position="125"/>
        <end position="146"/>
    </location>
</feature>
<feature type="transmembrane region" description="Helical" evidence="1">
    <location>
        <begin position="250"/>
        <end position="275"/>
    </location>
</feature>
<reference evidence="2" key="1">
    <citation type="submission" date="2023-06" db="EMBL/GenBank/DDBJ databases">
        <title>Genome-scale phylogeny and comparative genomics of the fungal order Sordariales.</title>
        <authorList>
            <consortium name="Lawrence Berkeley National Laboratory"/>
            <person name="Hensen N."/>
            <person name="Bonometti L."/>
            <person name="Westerberg I."/>
            <person name="Brannstrom I.O."/>
            <person name="Guillou S."/>
            <person name="Cros-Aarteil S."/>
            <person name="Calhoun S."/>
            <person name="Haridas S."/>
            <person name="Kuo A."/>
            <person name="Mondo S."/>
            <person name="Pangilinan J."/>
            <person name="Riley R."/>
            <person name="Labutti K."/>
            <person name="Andreopoulos B."/>
            <person name="Lipzen A."/>
            <person name="Chen C."/>
            <person name="Yanf M."/>
            <person name="Daum C."/>
            <person name="Ng V."/>
            <person name="Clum A."/>
            <person name="Steindorff A."/>
            <person name="Ohm R."/>
            <person name="Martin F."/>
            <person name="Silar P."/>
            <person name="Natvig D."/>
            <person name="Lalanne C."/>
            <person name="Gautier V."/>
            <person name="Ament-Velasquez S.L."/>
            <person name="Kruys A."/>
            <person name="Hutchinson M.I."/>
            <person name="Powell A.J."/>
            <person name="Barry K."/>
            <person name="Miller A.N."/>
            <person name="Grigoriev I.V."/>
            <person name="Debuchy R."/>
            <person name="Gladieux P."/>
            <person name="Thoren M.H."/>
            <person name="Johannesson H."/>
        </authorList>
    </citation>
    <scope>NUCLEOTIDE SEQUENCE</scope>
    <source>
        <strain evidence="2">SMH4607-1</strain>
    </source>
</reference>
<evidence type="ECO:0000313" key="3">
    <source>
        <dbReference type="Proteomes" id="UP001172102"/>
    </source>
</evidence>
<sequence>MDTPSARPRQAVHHFSLQYLLVVPILLALLTGYILFLHGDTDIYMLWSQCHARSRIPWLSHIPLLGTPSCFLVSFFQEALAGHRAAGIMAVVLSFVGGLLTISTVEAARICNSPSVLIAYPTGAWLAFNLVGGAIVWELVIIPAFFHRSRAIIAARETSSPSPTAGPSDPNFGESMRHLTQIAETVAIPAAVALGYFVPSLLILLLDSPASIVVWLFFPVWVSLIRQGLRRAVLALKRHWHGTFHLESNKAALIGMYAVPILCSVLSQGLLIWSLTQRDDRKEMTRATTKFIVIDVFFIGLTVLYWVLVEAGWRVTAVMVGAAVVLGPGAGVCIGWIYRESTVDPDRSVTVVAVGGRSSGEATPSEETPLLR</sequence>
<evidence type="ECO:0008006" key="4">
    <source>
        <dbReference type="Google" id="ProtNLM"/>
    </source>
</evidence>